<feature type="region of interest" description="Disordered" evidence="1">
    <location>
        <begin position="1"/>
        <end position="53"/>
    </location>
</feature>
<sequence length="116" mass="12007">MSLASSIAESPPPITARGLSRNIGAAPSQTAQAEIPRFQKPPEPSPEPGKLSRLATAPVARITASARTALDSVNSLNGFDVKSTLVTVSVKIVVPNLSDCFRNLSVSSAPSIPSKN</sequence>
<keyword evidence="3" id="KW-1185">Reference proteome</keyword>
<evidence type="ECO:0000313" key="3">
    <source>
        <dbReference type="Proteomes" id="UP000824890"/>
    </source>
</evidence>
<proteinExistence type="predicted"/>
<evidence type="ECO:0000313" key="2">
    <source>
        <dbReference type="EMBL" id="KAH0894213.1"/>
    </source>
</evidence>
<protein>
    <submittedName>
        <fullName evidence="2">Uncharacterized protein</fullName>
    </submittedName>
</protein>
<dbReference type="Proteomes" id="UP000824890">
    <property type="component" value="Unassembled WGS sequence"/>
</dbReference>
<dbReference type="EMBL" id="JAGKQM010000013">
    <property type="protein sequence ID" value="KAH0894213.1"/>
    <property type="molecule type" value="Genomic_DNA"/>
</dbReference>
<name>A0ABQ8AP12_BRANA</name>
<comment type="caution">
    <text evidence="2">The sequence shown here is derived from an EMBL/GenBank/DDBJ whole genome shotgun (WGS) entry which is preliminary data.</text>
</comment>
<gene>
    <name evidence="2" type="ORF">HID58_056642</name>
</gene>
<evidence type="ECO:0000256" key="1">
    <source>
        <dbReference type="SAM" id="MobiDB-lite"/>
    </source>
</evidence>
<accession>A0ABQ8AP12</accession>
<organism evidence="2 3">
    <name type="scientific">Brassica napus</name>
    <name type="common">Rape</name>
    <dbReference type="NCBI Taxonomy" id="3708"/>
    <lineage>
        <taxon>Eukaryota</taxon>
        <taxon>Viridiplantae</taxon>
        <taxon>Streptophyta</taxon>
        <taxon>Embryophyta</taxon>
        <taxon>Tracheophyta</taxon>
        <taxon>Spermatophyta</taxon>
        <taxon>Magnoliopsida</taxon>
        <taxon>eudicotyledons</taxon>
        <taxon>Gunneridae</taxon>
        <taxon>Pentapetalae</taxon>
        <taxon>rosids</taxon>
        <taxon>malvids</taxon>
        <taxon>Brassicales</taxon>
        <taxon>Brassicaceae</taxon>
        <taxon>Brassiceae</taxon>
        <taxon>Brassica</taxon>
    </lineage>
</organism>
<reference evidence="2 3" key="1">
    <citation type="submission" date="2021-05" db="EMBL/GenBank/DDBJ databases">
        <title>Genome Assembly of Synthetic Allotetraploid Brassica napus Reveals Homoeologous Exchanges between Subgenomes.</title>
        <authorList>
            <person name="Davis J.T."/>
        </authorList>
    </citation>
    <scope>NUCLEOTIDE SEQUENCE [LARGE SCALE GENOMIC DNA]</scope>
    <source>
        <strain evidence="3">cv. Da-Ae</strain>
        <tissue evidence="2">Seedling</tissue>
    </source>
</reference>